<dbReference type="Proteomes" id="UP000183649">
    <property type="component" value="Unassembled WGS sequence"/>
</dbReference>
<dbReference type="OrthoDB" id="9799825at2"/>
<evidence type="ECO:0000313" key="8">
    <source>
        <dbReference type="EMBL" id="CUA96601.1"/>
    </source>
</evidence>
<dbReference type="GO" id="GO:0003899">
    <property type="term" value="F:DNA-directed RNA polymerase activity"/>
    <property type="evidence" value="ECO:0007669"/>
    <property type="project" value="InterPro"/>
</dbReference>
<keyword evidence="3" id="KW-0238">DNA-binding</keyword>
<name>A0A0K6I0K4_9BURK</name>
<dbReference type="InterPro" id="IPR014284">
    <property type="entry name" value="RNA_pol_sigma-70_dom"/>
</dbReference>
<dbReference type="Pfam" id="PF04539">
    <property type="entry name" value="Sigma70_r3"/>
    <property type="match status" value="1"/>
</dbReference>
<accession>A0A0K6I0K4</accession>
<sequence length="250" mass="28318">MKPGLYPAPETREERLAKHLPMVRRIAGQMAAQLPASVDFSDLEQAGMIGLWDALDRGEMQSPAQFATYAAIRIRGAIYDELRKLDWLPRRSRAKERQIERAEALLTQRLGRHPEDGEIAAHLGWELAEYYDALAETSMQLVYLEDLTPDDGGDYADRTPDEASLLPEALLQDAELERDLQAAILDLPEREKLVLSLYYQEDLQLKDIGRVLEVSESRVSQLMKQAVMRLRARLQAHEQPATGSGRRAAR</sequence>
<keyword evidence="1" id="KW-0805">Transcription regulation</keyword>
<keyword evidence="4" id="KW-0804">Transcription</keyword>
<feature type="domain" description="RNA polymerase sigma-70 region 2" evidence="6">
    <location>
        <begin position="18"/>
        <end position="87"/>
    </location>
</feature>
<reference evidence="9" key="1">
    <citation type="submission" date="2015-08" db="EMBL/GenBank/DDBJ databases">
        <authorList>
            <person name="Varghese N."/>
        </authorList>
    </citation>
    <scope>NUCLEOTIDE SEQUENCE [LARGE SCALE GENOMIC DNA]</scope>
    <source>
        <strain evidence="9">DSM 18181</strain>
    </source>
</reference>
<evidence type="ECO:0000259" key="6">
    <source>
        <dbReference type="Pfam" id="PF04542"/>
    </source>
</evidence>
<keyword evidence="9" id="KW-1185">Reference proteome</keyword>
<feature type="domain" description="RNA polymerase sigma-70 region 3" evidence="5">
    <location>
        <begin position="97"/>
        <end position="138"/>
    </location>
</feature>
<evidence type="ECO:0000256" key="4">
    <source>
        <dbReference type="ARBA" id="ARBA00023163"/>
    </source>
</evidence>
<dbReference type="Gene3D" id="1.10.1740.10">
    <property type="match status" value="1"/>
</dbReference>
<dbReference type="CDD" id="cd06171">
    <property type="entry name" value="Sigma70_r4"/>
    <property type="match status" value="1"/>
</dbReference>
<dbReference type="PRINTS" id="PR00046">
    <property type="entry name" value="SIGMA70FCT"/>
</dbReference>
<proteinExistence type="predicted"/>
<evidence type="ECO:0000313" key="9">
    <source>
        <dbReference type="Proteomes" id="UP000183649"/>
    </source>
</evidence>
<dbReference type="PIRSF" id="PIRSF000770">
    <property type="entry name" value="RNA_pol_sigma-SigE/K"/>
    <property type="match status" value="1"/>
</dbReference>
<dbReference type="SUPFAM" id="SSF88659">
    <property type="entry name" value="Sigma3 and sigma4 domains of RNA polymerase sigma factors"/>
    <property type="match status" value="2"/>
</dbReference>
<evidence type="ECO:0000256" key="3">
    <source>
        <dbReference type="ARBA" id="ARBA00023125"/>
    </source>
</evidence>
<gene>
    <name evidence="8" type="ORF">Ga0061069_104211</name>
</gene>
<dbReference type="NCBIfam" id="NF005413">
    <property type="entry name" value="PRK06986.1"/>
    <property type="match status" value="1"/>
</dbReference>
<dbReference type="STRING" id="339866.GCA_001418255_01441"/>
<dbReference type="InterPro" id="IPR013325">
    <property type="entry name" value="RNA_pol_sigma_r2"/>
</dbReference>
<dbReference type="Pfam" id="PF04542">
    <property type="entry name" value="Sigma70_r2"/>
    <property type="match status" value="1"/>
</dbReference>
<dbReference type="InterPro" id="IPR007624">
    <property type="entry name" value="RNA_pol_sigma70_r3"/>
</dbReference>
<dbReference type="GO" id="GO:0016987">
    <property type="term" value="F:sigma factor activity"/>
    <property type="evidence" value="ECO:0007669"/>
    <property type="project" value="UniProtKB-KW"/>
</dbReference>
<dbReference type="InterPro" id="IPR000943">
    <property type="entry name" value="RNA_pol_sigma70"/>
</dbReference>
<dbReference type="AlphaFoldDB" id="A0A0K6I0K4"/>
<feature type="domain" description="RNA polymerase sigma-70 region 4" evidence="7">
    <location>
        <begin position="184"/>
        <end position="232"/>
    </location>
</feature>
<evidence type="ECO:0000256" key="2">
    <source>
        <dbReference type="ARBA" id="ARBA00023082"/>
    </source>
</evidence>
<dbReference type="PANTHER" id="PTHR30385">
    <property type="entry name" value="SIGMA FACTOR F FLAGELLAR"/>
    <property type="match status" value="1"/>
</dbReference>
<organism evidence="8 9">
    <name type="scientific">Thiomonas bhubaneswarensis</name>
    <dbReference type="NCBI Taxonomy" id="339866"/>
    <lineage>
        <taxon>Bacteria</taxon>
        <taxon>Pseudomonadati</taxon>
        <taxon>Pseudomonadota</taxon>
        <taxon>Betaproteobacteria</taxon>
        <taxon>Burkholderiales</taxon>
        <taxon>Thiomonas</taxon>
    </lineage>
</organism>
<protein>
    <submittedName>
        <fullName evidence="8">RNA polymerase, sigma 28 subunit, SigD/FliA/WhiG</fullName>
    </submittedName>
</protein>
<evidence type="ECO:0000256" key="1">
    <source>
        <dbReference type="ARBA" id="ARBA00023015"/>
    </source>
</evidence>
<dbReference type="GO" id="GO:0003677">
    <property type="term" value="F:DNA binding"/>
    <property type="evidence" value="ECO:0007669"/>
    <property type="project" value="UniProtKB-KW"/>
</dbReference>
<dbReference type="NCBIfam" id="TIGR02479">
    <property type="entry name" value="FliA_WhiG"/>
    <property type="match status" value="1"/>
</dbReference>
<dbReference type="InterPro" id="IPR013324">
    <property type="entry name" value="RNA_pol_sigma_r3/r4-like"/>
</dbReference>
<dbReference type="SUPFAM" id="SSF88946">
    <property type="entry name" value="Sigma2 domain of RNA polymerase sigma factors"/>
    <property type="match status" value="1"/>
</dbReference>
<dbReference type="EMBL" id="CYHF01000004">
    <property type="protein sequence ID" value="CUA96601.1"/>
    <property type="molecule type" value="Genomic_DNA"/>
</dbReference>
<dbReference type="InterPro" id="IPR007630">
    <property type="entry name" value="RNA_pol_sigma70_r4"/>
</dbReference>
<dbReference type="Gene3D" id="1.20.140.160">
    <property type="match status" value="1"/>
</dbReference>
<keyword evidence="2" id="KW-0731">Sigma factor</keyword>
<dbReference type="NCBIfam" id="TIGR02937">
    <property type="entry name" value="sigma70-ECF"/>
    <property type="match status" value="1"/>
</dbReference>
<evidence type="ECO:0000259" key="5">
    <source>
        <dbReference type="Pfam" id="PF04539"/>
    </source>
</evidence>
<evidence type="ECO:0000259" key="7">
    <source>
        <dbReference type="Pfam" id="PF04545"/>
    </source>
</evidence>
<dbReference type="PANTHER" id="PTHR30385:SF7">
    <property type="entry name" value="RNA POLYMERASE SIGMA FACTOR FLIA"/>
    <property type="match status" value="1"/>
</dbReference>
<dbReference type="InterPro" id="IPR012845">
    <property type="entry name" value="RNA_pol_sigma_FliA_WhiG"/>
</dbReference>
<dbReference type="InterPro" id="IPR007627">
    <property type="entry name" value="RNA_pol_sigma70_r2"/>
</dbReference>
<dbReference type="GO" id="GO:0006352">
    <property type="term" value="P:DNA-templated transcription initiation"/>
    <property type="evidence" value="ECO:0007669"/>
    <property type="project" value="InterPro"/>
</dbReference>
<dbReference type="Pfam" id="PF04545">
    <property type="entry name" value="Sigma70_r4"/>
    <property type="match status" value="1"/>
</dbReference>